<accession>A0A811JQY0</accession>
<evidence type="ECO:0000256" key="4">
    <source>
        <dbReference type="ARBA" id="ARBA00023136"/>
    </source>
</evidence>
<evidence type="ECO:0000313" key="7">
    <source>
        <dbReference type="EMBL" id="CAD5205674.1"/>
    </source>
</evidence>
<keyword evidence="3" id="KW-0808">Transferase</keyword>
<keyword evidence="6" id="KW-0732">Signal</keyword>
<dbReference type="Pfam" id="PF02485">
    <property type="entry name" value="Branch"/>
    <property type="match status" value="1"/>
</dbReference>
<keyword evidence="4" id="KW-0472">Membrane</keyword>
<evidence type="ECO:0000256" key="1">
    <source>
        <dbReference type="ARBA" id="ARBA00004606"/>
    </source>
</evidence>
<evidence type="ECO:0000256" key="3">
    <source>
        <dbReference type="ARBA" id="ARBA00022679"/>
    </source>
</evidence>
<dbReference type="InterPro" id="IPR003406">
    <property type="entry name" value="Glyco_trans_14"/>
</dbReference>
<dbReference type="PANTHER" id="PTHR46671:SF7">
    <property type="entry name" value="CORE-2_I-BRANCHING ENZYME"/>
    <property type="match status" value="1"/>
</dbReference>
<sequence>MWPNRPAFCFPAVLLIINALPNYRPLTSLTQEQCHQYIEKPHKYRAHRITYRDPHTLDGLAITCAAIKSRHFFSHRTLYPKEILFPLAYVRLVYKDYLFLESELAVSYSPQNIYCYAIDAKAPKVFHARLHALSACLPNVIVTRVEYRMDSEGHNGTRSMMECLRMITKHNWKYVFVLQNHDIQIKTNSELIRILQLYNGTNDVQAYRQSIKRIQPGVNWSFKAMNLFKNGTYYHA</sequence>
<organism evidence="7 8">
    <name type="scientific">Bursaphelenchus okinawaensis</name>
    <dbReference type="NCBI Taxonomy" id="465554"/>
    <lineage>
        <taxon>Eukaryota</taxon>
        <taxon>Metazoa</taxon>
        <taxon>Ecdysozoa</taxon>
        <taxon>Nematoda</taxon>
        <taxon>Chromadorea</taxon>
        <taxon>Rhabditida</taxon>
        <taxon>Tylenchina</taxon>
        <taxon>Tylenchomorpha</taxon>
        <taxon>Aphelenchoidea</taxon>
        <taxon>Aphelenchoididae</taxon>
        <taxon>Bursaphelenchus</taxon>
    </lineage>
</organism>
<dbReference type="Proteomes" id="UP000783686">
    <property type="component" value="Unassembled WGS sequence"/>
</dbReference>
<dbReference type="EMBL" id="CAJFCW020000001">
    <property type="protein sequence ID" value="CAG9078638.1"/>
    <property type="molecule type" value="Genomic_DNA"/>
</dbReference>
<dbReference type="GO" id="GO:0016020">
    <property type="term" value="C:membrane"/>
    <property type="evidence" value="ECO:0007669"/>
    <property type="project" value="UniProtKB-SubCell"/>
</dbReference>
<evidence type="ECO:0000256" key="5">
    <source>
        <dbReference type="ARBA" id="ARBA00023180"/>
    </source>
</evidence>
<dbReference type="GO" id="GO:0016757">
    <property type="term" value="F:glycosyltransferase activity"/>
    <property type="evidence" value="ECO:0007669"/>
    <property type="project" value="UniProtKB-KW"/>
</dbReference>
<evidence type="ECO:0000313" key="8">
    <source>
        <dbReference type="Proteomes" id="UP000614601"/>
    </source>
</evidence>
<dbReference type="AlphaFoldDB" id="A0A811JQY0"/>
<reference evidence="7" key="1">
    <citation type="submission" date="2020-09" db="EMBL/GenBank/DDBJ databases">
        <authorList>
            <person name="Kikuchi T."/>
        </authorList>
    </citation>
    <scope>NUCLEOTIDE SEQUENCE</scope>
    <source>
        <strain evidence="7">SH1</strain>
    </source>
</reference>
<keyword evidence="2" id="KW-0328">Glycosyltransferase</keyword>
<dbReference type="Proteomes" id="UP000614601">
    <property type="component" value="Unassembled WGS sequence"/>
</dbReference>
<feature type="chain" id="PRO_5036220732" description="ANF_receptor domain-containing protein" evidence="6">
    <location>
        <begin position="20"/>
        <end position="236"/>
    </location>
</feature>
<evidence type="ECO:0000256" key="6">
    <source>
        <dbReference type="SAM" id="SignalP"/>
    </source>
</evidence>
<evidence type="ECO:0000256" key="2">
    <source>
        <dbReference type="ARBA" id="ARBA00022676"/>
    </source>
</evidence>
<dbReference type="EMBL" id="CAJFDH010000001">
    <property type="protein sequence ID" value="CAD5205674.1"/>
    <property type="molecule type" value="Genomic_DNA"/>
</dbReference>
<feature type="signal peptide" evidence="6">
    <location>
        <begin position="1"/>
        <end position="19"/>
    </location>
</feature>
<dbReference type="OrthoDB" id="2019572at2759"/>
<comment type="caution">
    <text evidence="7">The sequence shown here is derived from an EMBL/GenBank/DDBJ whole genome shotgun (WGS) entry which is preliminary data.</text>
</comment>
<keyword evidence="8" id="KW-1185">Reference proteome</keyword>
<keyword evidence="5" id="KW-0325">Glycoprotein</keyword>
<protein>
    <recommendedName>
        <fullName evidence="9">ANF_receptor domain-containing protein</fullName>
    </recommendedName>
</protein>
<name>A0A811JQY0_9BILA</name>
<dbReference type="PANTHER" id="PTHR46671">
    <property type="entry name" value="PROTEIN CBG11221"/>
    <property type="match status" value="1"/>
</dbReference>
<comment type="subcellular location">
    <subcellularLocation>
        <location evidence="1">Membrane</location>
        <topology evidence="1">Single-pass type II membrane protein</topology>
    </subcellularLocation>
</comment>
<gene>
    <name evidence="7" type="ORF">BOKJ2_LOCUS358</name>
</gene>
<evidence type="ECO:0008006" key="9">
    <source>
        <dbReference type="Google" id="ProtNLM"/>
    </source>
</evidence>
<proteinExistence type="predicted"/>